<dbReference type="InterPro" id="IPR036890">
    <property type="entry name" value="HATPase_C_sf"/>
</dbReference>
<dbReference type="PROSITE" id="PS50109">
    <property type="entry name" value="HIS_KIN"/>
    <property type="match status" value="1"/>
</dbReference>
<protein>
    <recommendedName>
        <fullName evidence="2">histidine kinase</fullName>
        <ecNumber evidence="2">2.7.13.3</ecNumber>
    </recommendedName>
</protein>
<dbReference type="CDD" id="cd18161">
    <property type="entry name" value="REC_hyHK_blue-like"/>
    <property type="match status" value="1"/>
</dbReference>
<evidence type="ECO:0000256" key="3">
    <source>
        <dbReference type="ARBA" id="ARBA00022553"/>
    </source>
</evidence>
<evidence type="ECO:0000259" key="11">
    <source>
        <dbReference type="PROSITE" id="PS50109"/>
    </source>
</evidence>
<reference evidence="14" key="1">
    <citation type="submission" date="2019-09" db="EMBL/GenBank/DDBJ databases">
        <title>Isolation and complete genome sequencing of Methylocystis species.</title>
        <authorList>
            <person name="Rumah B.L."/>
            <person name="Stead C.E."/>
            <person name="Stevens B.C."/>
            <person name="Minton N.P."/>
            <person name="Grosse-Honebrink A."/>
            <person name="Zhang Y."/>
        </authorList>
    </citation>
    <scope>NUCLEOTIDE SEQUENCE [LARGE SCALE GENOMIC DNA]</scope>
    <source>
        <strain evidence="14">BRCS1</strain>
    </source>
</reference>
<keyword evidence="6" id="KW-0418">Kinase</keyword>
<comment type="catalytic activity">
    <reaction evidence="1">
        <text>ATP + protein L-histidine = ADP + protein N-phospho-L-histidine.</text>
        <dbReference type="EC" id="2.7.13.3"/>
    </reaction>
</comment>
<dbReference type="SMART" id="SM00387">
    <property type="entry name" value="HATPase_c"/>
    <property type="match status" value="1"/>
</dbReference>
<feature type="coiled-coil region" evidence="10">
    <location>
        <begin position="172"/>
        <end position="209"/>
    </location>
</feature>
<evidence type="ECO:0000256" key="10">
    <source>
        <dbReference type="SAM" id="Coils"/>
    </source>
</evidence>
<organism evidence="13 14">
    <name type="scientific">Methylocystis rosea</name>
    <dbReference type="NCBI Taxonomy" id="173366"/>
    <lineage>
        <taxon>Bacteria</taxon>
        <taxon>Pseudomonadati</taxon>
        <taxon>Pseudomonadota</taxon>
        <taxon>Alphaproteobacteria</taxon>
        <taxon>Hyphomicrobiales</taxon>
        <taxon>Methylocystaceae</taxon>
        <taxon>Methylocystis</taxon>
    </lineage>
</organism>
<dbReference type="Pfam" id="PF00072">
    <property type="entry name" value="Response_reg"/>
    <property type="match status" value="1"/>
</dbReference>
<evidence type="ECO:0000256" key="9">
    <source>
        <dbReference type="PROSITE-ProRule" id="PRU00169"/>
    </source>
</evidence>
<dbReference type="PANTHER" id="PTHR43065:SF46">
    <property type="entry name" value="C4-DICARBOXYLATE TRANSPORT SENSOR PROTEIN DCTB"/>
    <property type="match status" value="1"/>
</dbReference>
<feature type="domain" description="Histidine kinase" evidence="11">
    <location>
        <begin position="218"/>
        <end position="442"/>
    </location>
</feature>
<name>A0ABX6EMG4_9HYPH</name>
<reference evidence="13 14" key="2">
    <citation type="journal article" date="2021" name="AMB Express">
        <title>Isolation and characterisation of Methylocystis spp. for poly-3-hydroxybutyrate production using waste methane feedstocks.</title>
        <authorList>
            <person name="Rumah B.L."/>
            <person name="Stead C.E."/>
            <person name="Claxton Stevens B.H."/>
            <person name="Minton N.P."/>
            <person name="Grosse-Honebrink A."/>
            <person name="Zhang Y."/>
        </authorList>
    </citation>
    <scope>NUCLEOTIDE SEQUENCE [LARGE SCALE GENOMIC DNA]</scope>
    <source>
        <strain evidence="13 14">BRCS1</strain>
    </source>
</reference>
<dbReference type="InterPro" id="IPR003594">
    <property type="entry name" value="HATPase_dom"/>
</dbReference>
<evidence type="ECO:0000313" key="13">
    <source>
        <dbReference type="EMBL" id="QGM95567.1"/>
    </source>
</evidence>
<keyword evidence="5" id="KW-0547">Nucleotide-binding</keyword>
<dbReference type="InterPro" id="IPR011006">
    <property type="entry name" value="CheY-like_superfamily"/>
</dbReference>
<dbReference type="CDD" id="cd19410">
    <property type="entry name" value="HK9-like_sensor"/>
    <property type="match status" value="1"/>
</dbReference>
<feature type="domain" description="Response regulatory" evidence="12">
    <location>
        <begin position="468"/>
        <end position="583"/>
    </location>
</feature>
<dbReference type="InterPro" id="IPR001789">
    <property type="entry name" value="Sig_transdc_resp-reg_receiver"/>
</dbReference>
<dbReference type="Pfam" id="PF00512">
    <property type="entry name" value="HisKA"/>
    <property type="match status" value="1"/>
</dbReference>
<dbReference type="InterPro" id="IPR005467">
    <property type="entry name" value="His_kinase_dom"/>
</dbReference>
<evidence type="ECO:0000256" key="4">
    <source>
        <dbReference type="ARBA" id="ARBA00022679"/>
    </source>
</evidence>
<keyword evidence="10" id="KW-0175">Coiled coil</keyword>
<evidence type="ECO:0000256" key="5">
    <source>
        <dbReference type="ARBA" id="ARBA00022741"/>
    </source>
</evidence>
<feature type="modified residue" description="4-aspartylphosphate" evidence="9">
    <location>
        <position position="518"/>
    </location>
</feature>
<dbReference type="SMART" id="SM00448">
    <property type="entry name" value="REC"/>
    <property type="match status" value="1"/>
</dbReference>
<dbReference type="Gene3D" id="3.40.50.2300">
    <property type="match status" value="1"/>
</dbReference>
<evidence type="ECO:0000313" key="14">
    <source>
        <dbReference type="Proteomes" id="UP000424673"/>
    </source>
</evidence>
<dbReference type="EC" id="2.7.13.3" evidence="2"/>
<dbReference type="InterPro" id="IPR007891">
    <property type="entry name" value="CHASE3"/>
</dbReference>
<dbReference type="InterPro" id="IPR004358">
    <property type="entry name" value="Sig_transdc_His_kin-like_C"/>
</dbReference>
<gene>
    <name evidence="13" type="ORF">F7D13_05890</name>
</gene>
<dbReference type="Pfam" id="PF02518">
    <property type="entry name" value="HATPase_c"/>
    <property type="match status" value="1"/>
</dbReference>
<keyword evidence="4" id="KW-0808">Transferase</keyword>
<dbReference type="PROSITE" id="PS50110">
    <property type="entry name" value="RESPONSE_REGULATORY"/>
    <property type="match status" value="1"/>
</dbReference>
<evidence type="ECO:0000259" key="12">
    <source>
        <dbReference type="PROSITE" id="PS50110"/>
    </source>
</evidence>
<evidence type="ECO:0000256" key="1">
    <source>
        <dbReference type="ARBA" id="ARBA00000085"/>
    </source>
</evidence>
<dbReference type="Proteomes" id="UP000424673">
    <property type="component" value="Chromosome"/>
</dbReference>
<dbReference type="SUPFAM" id="SSF47384">
    <property type="entry name" value="Homodimeric domain of signal transducing histidine kinase"/>
    <property type="match status" value="1"/>
</dbReference>
<keyword evidence="3 9" id="KW-0597">Phosphoprotein</keyword>
<evidence type="ECO:0000256" key="7">
    <source>
        <dbReference type="ARBA" id="ARBA00022840"/>
    </source>
</evidence>
<sequence>MAAQTWVEHTLYVRTALLQTLSTLQDAETGQRGFLLTGDEIFLEPFRNADRTIGERLGALERTILDNEVQMQRLKRLRSVVADRLAALQKRIQERGAMPDATLADRLKVGKRLMDEARGIIAEMLADEERLLTTRNAEMRWTVTSTQIGVAGALLSAALLGWATLKDRQRQVAELQTANVALRIALKQAAEQSERRERVESQLRQAQKMQAVGQLTGGLAHDFNNMLAVIVGCLNLLKRKMARGEIDKDSLIDKAMECVDRAAALTHRLLAFSRQQPLAPQTVDANKLVGGMAEMIRRTLGESISVETVLASGVWRIHVDPNQLESAILNLAVNARDAMNDEGKVTIETSNAYIDDNYAREHAEVKEGQYVLVAVSDSGAGMPPEIIAQAFEPFFTTKGPGKGTGLGLSQVFGFVKQSGGHIKIYSEIGQGTTVKIYLPRFVGEGEVAGPRREPSAAGMAFRGSPETLILVVEDEDRMRSIAVAMFQDLGYSVLAAGSAVEALALIKANPDIDLLFTDIVMPDMNGRALAEEALRRRPDLKIVFTTGFSRNAVIHNGVLDRGVNFLPKPFSIEQLAQKVGAVLGVMETT</sequence>
<keyword evidence="8" id="KW-0902">Two-component regulatory system</keyword>
<evidence type="ECO:0000256" key="6">
    <source>
        <dbReference type="ARBA" id="ARBA00022777"/>
    </source>
</evidence>
<dbReference type="Gene3D" id="1.10.287.130">
    <property type="match status" value="1"/>
</dbReference>
<dbReference type="SUPFAM" id="SSF55874">
    <property type="entry name" value="ATPase domain of HSP90 chaperone/DNA topoisomerase II/histidine kinase"/>
    <property type="match status" value="1"/>
</dbReference>
<dbReference type="Pfam" id="PF05227">
    <property type="entry name" value="CHASE3"/>
    <property type="match status" value="1"/>
</dbReference>
<dbReference type="SMART" id="SM00388">
    <property type="entry name" value="HisKA"/>
    <property type="match status" value="1"/>
</dbReference>
<dbReference type="InterPro" id="IPR036097">
    <property type="entry name" value="HisK_dim/P_sf"/>
</dbReference>
<evidence type="ECO:0000256" key="2">
    <source>
        <dbReference type="ARBA" id="ARBA00012438"/>
    </source>
</evidence>
<dbReference type="PANTHER" id="PTHR43065">
    <property type="entry name" value="SENSOR HISTIDINE KINASE"/>
    <property type="match status" value="1"/>
</dbReference>
<dbReference type="EMBL" id="CP044328">
    <property type="protein sequence ID" value="QGM95567.1"/>
    <property type="molecule type" value="Genomic_DNA"/>
</dbReference>
<dbReference type="PRINTS" id="PR00344">
    <property type="entry name" value="BCTRLSENSOR"/>
</dbReference>
<keyword evidence="14" id="KW-1185">Reference proteome</keyword>
<dbReference type="InterPro" id="IPR003661">
    <property type="entry name" value="HisK_dim/P_dom"/>
</dbReference>
<accession>A0ABX6EMG4</accession>
<dbReference type="Gene3D" id="3.30.565.10">
    <property type="entry name" value="Histidine kinase-like ATPase, C-terminal domain"/>
    <property type="match status" value="1"/>
</dbReference>
<proteinExistence type="predicted"/>
<dbReference type="SUPFAM" id="SSF52172">
    <property type="entry name" value="CheY-like"/>
    <property type="match status" value="1"/>
</dbReference>
<keyword evidence="7" id="KW-0067">ATP-binding</keyword>
<evidence type="ECO:0000256" key="8">
    <source>
        <dbReference type="ARBA" id="ARBA00023012"/>
    </source>
</evidence>